<dbReference type="GO" id="GO:0070628">
    <property type="term" value="F:proteasome binding"/>
    <property type="evidence" value="ECO:0007669"/>
    <property type="project" value="InterPro"/>
</dbReference>
<organism evidence="2 3">
    <name type="scientific">Fibroporia radiculosa</name>
    <dbReference type="NCBI Taxonomy" id="599839"/>
    <lineage>
        <taxon>Eukaryota</taxon>
        <taxon>Fungi</taxon>
        <taxon>Dikarya</taxon>
        <taxon>Basidiomycota</taxon>
        <taxon>Agaricomycotina</taxon>
        <taxon>Agaricomycetes</taxon>
        <taxon>Polyporales</taxon>
        <taxon>Fibroporiaceae</taxon>
        <taxon>Fibroporia</taxon>
    </lineage>
</organism>
<dbReference type="Proteomes" id="UP000006352">
    <property type="component" value="Unassembled WGS sequence"/>
</dbReference>
<evidence type="ECO:0000313" key="3">
    <source>
        <dbReference type="Proteomes" id="UP000006352"/>
    </source>
</evidence>
<protein>
    <recommendedName>
        <fullName evidence="4">Proteasome activator Blm10 mid region domain-containing protein</fullName>
    </recommendedName>
</protein>
<accession>J4G672</accession>
<reference evidence="2 3" key="1">
    <citation type="journal article" date="2012" name="Appl. Environ. Microbiol.">
        <title>Short-read sequencing for genomic analysis of the brown rot fungus Fibroporia radiculosa.</title>
        <authorList>
            <person name="Tang J.D."/>
            <person name="Perkins A.D."/>
            <person name="Sonstegard T.S."/>
            <person name="Schroeder S.G."/>
            <person name="Burgess S.C."/>
            <person name="Diehl S.V."/>
        </authorList>
    </citation>
    <scope>NUCLEOTIDE SEQUENCE [LARGE SCALE GENOMIC DNA]</scope>
    <source>
        <strain evidence="2 3">TFFH 294</strain>
    </source>
</reference>
<dbReference type="PANTHER" id="PTHR32170:SF3">
    <property type="entry name" value="PROTEASOME ACTIVATOR COMPLEX SUBUNIT 4"/>
    <property type="match status" value="1"/>
</dbReference>
<evidence type="ECO:0000256" key="1">
    <source>
        <dbReference type="SAM" id="MobiDB-lite"/>
    </source>
</evidence>
<dbReference type="InterPro" id="IPR035309">
    <property type="entry name" value="PSME4"/>
</dbReference>
<dbReference type="RefSeq" id="XP_012180926.1">
    <property type="nucleotide sequence ID" value="XM_012325536.1"/>
</dbReference>
<dbReference type="GO" id="GO:0010499">
    <property type="term" value="P:proteasomal ubiquitin-independent protein catabolic process"/>
    <property type="evidence" value="ECO:0007669"/>
    <property type="project" value="TreeGrafter"/>
</dbReference>
<dbReference type="GO" id="GO:0005829">
    <property type="term" value="C:cytosol"/>
    <property type="evidence" value="ECO:0007669"/>
    <property type="project" value="TreeGrafter"/>
</dbReference>
<dbReference type="GO" id="GO:0016504">
    <property type="term" value="F:peptidase activator activity"/>
    <property type="evidence" value="ECO:0007669"/>
    <property type="project" value="InterPro"/>
</dbReference>
<dbReference type="InParanoid" id="J4G672"/>
<dbReference type="HOGENOM" id="CLU_582700_0_0_1"/>
<gene>
    <name evidence="2" type="ORF">FIBRA_03704</name>
</gene>
<feature type="compositionally biased region" description="Basic and acidic residues" evidence="1">
    <location>
        <begin position="272"/>
        <end position="283"/>
    </location>
</feature>
<evidence type="ECO:0008006" key="4">
    <source>
        <dbReference type="Google" id="ProtNLM"/>
    </source>
</evidence>
<dbReference type="OrthoDB" id="17907at2759"/>
<name>J4G672_9APHY</name>
<keyword evidence="3" id="KW-1185">Reference proteome</keyword>
<dbReference type="EMBL" id="HE797042">
    <property type="protein sequence ID" value="CCM01643.1"/>
    <property type="molecule type" value="Genomic_DNA"/>
</dbReference>
<proteinExistence type="predicted"/>
<evidence type="ECO:0000313" key="2">
    <source>
        <dbReference type="EMBL" id="CCM01643.1"/>
    </source>
</evidence>
<feature type="region of interest" description="Disordered" evidence="1">
    <location>
        <begin position="272"/>
        <end position="295"/>
    </location>
</feature>
<dbReference type="GO" id="GO:0005634">
    <property type="term" value="C:nucleus"/>
    <property type="evidence" value="ECO:0007669"/>
    <property type="project" value="TreeGrafter"/>
</dbReference>
<dbReference type="GeneID" id="24096554"/>
<dbReference type="AlphaFoldDB" id="J4G672"/>
<dbReference type="STRING" id="599839.J4G672"/>
<dbReference type="PANTHER" id="PTHR32170">
    <property type="entry name" value="PROTEASOME ACTIVATOR COMPLEX SUBUNIT 4"/>
    <property type="match status" value="1"/>
</dbReference>
<sequence>MDVPDVSTLTLNDPGPANGIHASLSTISSIPDDILVAANPDTQKLCNYAKSLPYSIESYAKMQQMLDLILLRLAQCVEAKDYDPGFLQYATSSWHMLKYPIPKEKRIALVKLFFFVCTTPGLSNLVVAAGSDTLQMLTRSKKKLTINDMRLPWKPVFKILSKDLFLTRRQFEISQTSWYMGYIAENTRRFFHPSAVDEMLSTFLPMMKGTSLSSMLAAQYYMLTFLPMSHPQSYLPMLFRIWESINSYMFDDRMLQFLSRLAEMHVDPTVSDPHRIEDIPDDARSEDEERPNWEKKDLESKWKWSGLYSDVGIFSENHWNFIMSKCLASMEIPLADSGSLTTGPNADNQASFELNRLPKPNWRIASLARIIVYSMASDGLPAPGSTAPTPAFTPFVSRASTPLPQHNGGLGDYLSASLSKGIHSKAKMYLAGCKALDSLVKLIASTEGFFHPTNSGSWTTDTFGISVVY</sequence>